<keyword evidence="3" id="KW-0175">Coiled coil</keyword>
<feature type="region of interest" description="Disordered" evidence="5">
    <location>
        <begin position="633"/>
        <end position="794"/>
    </location>
</feature>
<feature type="compositionally biased region" description="Basic and acidic residues" evidence="5">
    <location>
        <begin position="744"/>
        <end position="762"/>
    </location>
</feature>
<protein>
    <submittedName>
        <fullName evidence="8">rRNA processing-related protein</fullName>
    </submittedName>
</protein>
<dbReference type="EMBL" id="JAKWFO010000001">
    <property type="protein sequence ID" value="KAI9639658.1"/>
    <property type="molecule type" value="Genomic_DNA"/>
</dbReference>
<dbReference type="RefSeq" id="XP_052949435.1">
    <property type="nucleotide sequence ID" value="XM_053090873.1"/>
</dbReference>
<evidence type="ECO:0000256" key="3">
    <source>
        <dbReference type="ARBA" id="ARBA00023054"/>
    </source>
</evidence>
<feature type="compositionally biased region" description="Low complexity" evidence="5">
    <location>
        <begin position="848"/>
        <end position="865"/>
    </location>
</feature>
<dbReference type="Pfam" id="PF25121">
    <property type="entry name" value="RRM_ESF1"/>
    <property type="match status" value="2"/>
</dbReference>
<evidence type="ECO:0000259" key="6">
    <source>
        <dbReference type="Pfam" id="PF08159"/>
    </source>
</evidence>
<evidence type="ECO:0000256" key="1">
    <source>
        <dbReference type="ARBA" id="ARBA00004604"/>
    </source>
</evidence>
<comment type="subcellular location">
    <subcellularLocation>
        <location evidence="1">Nucleus</location>
        <location evidence="1">Nucleolus</location>
    </subcellularLocation>
</comment>
<evidence type="ECO:0000259" key="7">
    <source>
        <dbReference type="Pfam" id="PF25121"/>
    </source>
</evidence>
<feature type="compositionally biased region" description="Basic and acidic residues" evidence="5">
    <location>
        <begin position="52"/>
        <end position="62"/>
    </location>
</feature>
<evidence type="ECO:0000256" key="2">
    <source>
        <dbReference type="ARBA" id="ARBA00009087"/>
    </source>
</evidence>
<feature type="compositionally biased region" description="Basic and acidic residues" evidence="5">
    <location>
        <begin position="26"/>
        <end position="38"/>
    </location>
</feature>
<dbReference type="Pfam" id="PF08159">
    <property type="entry name" value="NUC153"/>
    <property type="match status" value="1"/>
</dbReference>
<feature type="compositionally biased region" description="Low complexity" evidence="5">
    <location>
        <begin position="82"/>
        <end position="97"/>
    </location>
</feature>
<proteinExistence type="inferred from homology"/>
<organism evidence="8 9">
    <name type="scientific">Dioszegia hungarica</name>
    <dbReference type="NCBI Taxonomy" id="4972"/>
    <lineage>
        <taxon>Eukaryota</taxon>
        <taxon>Fungi</taxon>
        <taxon>Dikarya</taxon>
        <taxon>Basidiomycota</taxon>
        <taxon>Agaricomycotina</taxon>
        <taxon>Tremellomycetes</taxon>
        <taxon>Tremellales</taxon>
        <taxon>Bulleribasidiaceae</taxon>
        <taxon>Dioszegia</taxon>
    </lineage>
</organism>
<dbReference type="InterPro" id="IPR039754">
    <property type="entry name" value="Esf1"/>
</dbReference>
<feature type="region of interest" description="Disordered" evidence="5">
    <location>
        <begin position="1"/>
        <end position="205"/>
    </location>
</feature>
<comment type="caution">
    <text evidence="8">The sequence shown here is derived from an EMBL/GenBank/DDBJ whole genome shotgun (WGS) entry which is preliminary data.</text>
</comment>
<feature type="region of interest" description="Disordered" evidence="5">
    <location>
        <begin position="836"/>
        <end position="867"/>
    </location>
</feature>
<feature type="compositionally biased region" description="Acidic residues" evidence="5">
    <location>
        <begin position="145"/>
        <end position="155"/>
    </location>
</feature>
<dbReference type="GO" id="GO:0003723">
    <property type="term" value="F:RNA binding"/>
    <property type="evidence" value="ECO:0007669"/>
    <property type="project" value="TreeGrafter"/>
</dbReference>
<dbReference type="InterPro" id="IPR056750">
    <property type="entry name" value="RRM_ESF1"/>
</dbReference>
<feature type="compositionally biased region" description="Basic and acidic residues" evidence="5">
    <location>
        <begin position="772"/>
        <end position="791"/>
    </location>
</feature>
<evidence type="ECO:0000256" key="4">
    <source>
        <dbReference type="ARBA" id="ARBA00023242"/>
    </source>
</evidence>
<feature type="compositionally biased region" description="Acidic residues" evidence="5">
    <location>
        <begin position="116"/>
        <end position="131"/>
    </location>
</feature>
<dbReference type="InterPro" id="IPR012580">
    <property type="entry name" value="NUC153"/>
</dbReference>
<feature type="compositionally biased region" description="Basic and acidic residues" evidence="5">
    <location>
        <begin position="836"/>
        <end position="845"/>
    </location>
</feature>
<name>A0AA38LY87_9TREE</name>
<gene>
    <name evidence="8" type="ORF">MKK02DRAFT_39980</name>
</gene>
<keyword evidence="4" id="KW-0539">Nucleus</keyword>
<feature type="compositionally biased region" description="Acidic residues" evidence="5">
    <location>
        <begin position="674"/>
        <end position="685"/>
    </location>
</feature>
<feature type="region of interest" description="Disordered" evidence="5">
    <location>
        <begin position="257"/>
        <end position="378"/>
    </location>
</feature>
<evidence type="ECO:0000256" key="5">
    <source>
        <dbReference type="SAM" id="MobiDB-lite"/>
    </source>
</evidence>
<dbReference type="PANTHER" id="PTHR12202:SF0">
    <property type="entry name" value="ESF1 HOMOLOG"/>
    <property type="match status" value="1"/>
</dbReference>
<dbReference type="GO" id="GO:0006364">
    <property type="term" value="P:rRNA processing"/>
    <property type="evidence" value="ECO:0007669"/>
    <property type="project" value="InterPro"/>
</dbReference>
<dbReference type="GeneID" id="77730078"/>
<feature type="compositionally biased region" description="Basic and acidic residues" evidence="5">
    <location>
        <begin position="258"/>
        <end position="268"/>
    </location>
</feature>
<feature type="compositionally biased region" description="Acidic residues" evidence="5">
    <location>
        <begin position="508"/>
        <end position="520"/>
    </location>
</feature>
<feature type="region of interest" description="Disordered" evidence="5">
    <location>
        <begin position="572"/>
        <end position="604"/>
    </location>
</feature>
<feature type="compositionally biased region" description="Acidic residues" evidence="5">
    <location>
        <begin position="183"/>
        <end position="196"/>
    </location>
</feature>
<reference evidence="8" key="1">
    <citation type="journal article" date="2022" name="G3 (Bethesda)">
        <title>High quality genome of the basidiomycete yeast Dioszegia hungarica PDD-24b-2 isolated from cloud water.</title>
        <authorList>
            <person name="Jarrige D."/>
            <person name="Haridas S."/>
            <person name="Bleykasten-Grosshans C."/>
            <person name="Joly M."/>
            <person name="Nadalig T."/>
            <person name="Sancelme M."/>
            <person name="Vuilleumier S."/>
            <person name="Grigoriev I.V."/>
            <person name="Amato P."/>
            <person name="Bringel F."/>
        </authorList>
    </citation>
    <scope>NUCLEOTIDE SEQUENCE</scope>
    <source>
        <strain evidence="8">PDD-24b-2</strain>
    </source>
</reference>
<feature type="compositionally biased region" description="Acidic residues" evidence="5">
    <location>
        <begin position="297"/>
        <end position="354"/>
    </location>
</feature>
<feature type="compositionally biased region" description="Low complexity" evidence="5">
    <location>
        <begin position="533"/>
        <end position="546"/>
    </location>
</feature>
<comment type="similarity">
    <text evidence="2">Belongs to the ESF1 family.</text>
</comment>
<feature type="domain" description="ESF1 RRM" evidence="7">
    <location>
        <begin position="203"/>
        <end position="308"/>
    </location>
</feature>
<evidence type="ECO:0000313" key="8">
    <source>
        <dbReference type="EMBL" id="KAI9639658.1"/>
    </source>
</evidence>
<feature type="compositionally biased region" description="Basic and acidic residues" evidence="5">
    <location>
        <begin position="1"/>
        <end position="18"/>
    </location>
</feature>
<accession>A0AA38LY87</accession>
<evidence type="ECO:0000313" key="9">
    <source>
        <dbReference type="Proteomes" id="UP001164286"/>
    </source>
</evidence>
<feature type="compositionally biased region" description="Basic and acidic residues" evidence="5">
    <location>
        <begin position="643"/>
        <end position="652"/>
    </location>
</feature>
<dbReference type="PANTHER" id="PTHR12202">
    <property type="entry name" value="ESF1 HOMOLOG"/>
    <property type="match status" value="1"/>
</dbReference>
<dbReference type="AlphaFoldDB" id="A0AA38LY87"/>
<feature type="domain" description="NUC153" evidence="6">
    <location>
        <begin position="800"/>
        <end position="828"/>
    </location>
</feature>
<dbReference type="GO" id="GO:0005730">
    <property type="term" value="C:nucleolus"/>
    <property type="evidence" value="ECO:0007669"/>
    <property type="project" value="UniProtKB-SubCell"/>
</dbReference>
<dbReference type="Proteomes" id="UP001164286">
    <property type="component" value="Unassembled WGS sequence"/>
</dbReference>
<feature type="region of interest" description="Disordered" evidence="5">
    <location>
        <begin position="474"/>
        <end position="557"/>
    </location>
</feature>
<keyword evidence="9" id="KW-1185">Reference proteome</keyword>
<feature type="domain" description="ESF1 RRM" evidence="7">
    <location>
        <begin position="367"/>
        <end position="448"/>
    </location>
</feature>
<sequence>MASAPEDRFARLKTDPRFRRPKQKQLKVELDERFRDVLESEEFGGKGKGKGKASDVKVDKRGRPLAGSHHQDQLKRFYRLRSPSPSASGSADPNAAAEPTFIDYARGDGYLSSSGSEDDEEESEAEEEELEIGGKRRIKPRAEYDDSGSDSEDGSDASGSHLAIDLDEDEDEGQTAFPLEVIGEGDEEEEEEEEDDRPTTDPTTRFAAVNLDWDNLRAADLFAVFNSFIKEGGRKIKGAAEMKGEGKLLGVKIYPSEFGKERMKREEMEGPGGGMFISKKGEGKGKGIGRRSRRDESEEESDEEESGSEIDEEEGDSQIGSDDELELSQEEEGSDEDEDDDEEDEDEENEESDDGLPASGKANKLEVMSDVSSDAGSEDIDMDQLRQYQLERLRYYYAIVTFSSVAAAEHVFDECNGTEFERTANVFDLSYVPDGMDFSDDDLHDEATKEPRGYKGTDFVTDALRHSKVKLTWDQDDPNRSKLTRKAMTREEIEEQDFKNLVAGSDDSASDSEPESDDEAASGLPIGTGTGAGKTTKVKPTAGAADAKAKKAKVKERKDELRALLLAGNEEDGDIWGKAGLSQAADMDDDEEAEGKGGKAKGGMEITFRPALAEGAPALEDDNLTTLERYQLRMKEKKSRKKEKLEMKRGMKEGGAAGSDGEDAKGAPAKAGTEGDDFFGGDSDEEVVKLDPPKKGKKDAKSATSKPTKADAAPTIKAKVVPVPIPTTSAIPADVHADLQPGNDAEHFSMKDILRDEKAEGSKRRRKRASQAKKEARNEALGRTRETELGKEGWTIDVKDKRFKALHEEAEFAIDPSNPHFTKTKAMKDLLAERARVRGDKRQSDDTGAPVEPAPKKAAAAAGAGPKERDLSALVQSSILLIASFSLCVIAAPIPDAVGGSGYTGNAGQAEGGNLQKSSYGGLANLDILNLGSGNAGKGGLANSGNALGGGIAGGCGAGGVGNVAGGNGYTGLGGQAGGGDHTESSYGGLLNIKALNIGSNNAGKGGEANSGSALGGALGCGQ</sequence>